<dbReference type="GO" id="GO:0004332">
    <property type="term" value="F:fructose-bisphosphate aldolase activity"/>
    <property type="evidence" value="ECO:0007669"/>
    <property type="project" value="UniProtKB-EC"/>
</dbReference>
<dbReference type="PANTHER" id="PTHR47256:SF1">
    <property type="entry name" value="ZN(II)2CYS6 TRANSCRIPTION FACTOR (EUROFUNG)"/>
    <property type="match status" value="1"/>
</dbReference>
<protein>
    <recommendedName>
        <fullName evidence="2">Fructose-bisphosphate aldolase</fullName>
        <shortName evidence="2">FBP aldolase</shortName>
        <ecNumber evidence="2">4.1.2.13</ecNumber>
    </recommendedName>
</protein>
<evidence type="ECO:0000259" key="4">
    <source>
        <dbReference type="PROSITE" id="PS50048"/>
    </source>
</evidence>
<evidence type="ECO:0000313" key="5">
    <source>
        <dbReference type="EMBL" id="PTD11398.1"/>
    </source>
</evidence>
<dbReference type="Gene3D" id="3.20.20.70">
    <property type="entry name" value="Aldolase class I"/>
    <property type="match status" value="1"/>
</dbReference>
<feature type="region of interest" description="Disordered" evidence="3">
    <location>
        <begin position="1"/>
        <end position="32"/>
    </location>
</feature>
<keyword evidence="2" id="KW-0479">Metal-binding</keyword>
<dbReference type="Pfam" id="PF01116">
    <property type="entry name" value="F_bP_aldolase"/>
    <property type="match status" value="1"/>
</dbReference>
<dbReference type="GO" id="GO:0008270">
    <property type="term" value="F:zinc ion binding"/>
    <property type="evidence" value="ECO:0007669"/>
    <property type="project" value="UniProtKB-UniRule"/>
</dbReference>
<evidence type="ECO:0000256" key="3">
    <source>
        <dbReference type="SAM" id="MobiDB-lite"/>
    </source>
</evidence>
<dbReference type="EC" id="4.1.2.13" evidence="2"/>
<dbReference type="GO" id="GO:0000981">
    <property type="term" value="F:DNA-binding transcription factor activity, RNA polymerase II-specific"/>
    <property type="evidence" value="ECO:0007669"/>
    <property type="project" value="InterPro"/>
</dbReference>
<dbReference type="InterPro" id="IPR000771">
    <property type="entry name" value="FBA_II"/>
</dbReference>
<proteinExistence type="inferred from homology"/>
<dbReference type="Pfam" id="PF00172">
    <property type="entry name" value="Zn_clus"/>
    <property type="match status" value="1"/>
</dbReference>
<comment type="function">
    <text evidence="2">Catalyzes the aldol condensation of dihydroxyacetone phosphate (DHAP or glycerone-phosphate) with glyceraldehyde 3-phosphate (G3P) to form fructose 1,6-bisphosphate (FBP) in gluconeogenesis and the reverse reaction in glycolysis.</text>
</comment>
<dbReference type="OrthoDB" id="2943660at2759"/>
<dbReference type="InterPro" id="IPR053187">
    <property type="entry name" value="Notoamide_regulator"/>
</dbReference>
<dbReference type="GO" id="GO:0006096">
    <property type="term" value="P:glycolytic process"/>
    <property type="evidence" value="ECO:0007669"/>
    <property type="project" value="UniProtKB-KW"/>
</dbReference>
<dbReference type="Proteomes" id="UP000241587">
    <property type="component" value="Unassembled WGS sequence"/>
</dbReference>
<sequence length="276" mass="31021">MAPSDLSRNRPLLPALQRSRPPVQSSRTLLPRQHQAGVSIACESCRKRKTRCNGARPQCASCAKNGVACTYTLPLRVHKLRQHIGVLETEQEANRRLIELLRCRNPSEASLILDLLRQDTSVQSILRQVEVGDMLCNLSHKAGCSDSQLWSVDGYMNPRLVLLSTAVLLHFEPTPHFILGSICSDQMSYNPPRSTLAMPEMHYRWKAFPHNHGENFTRTESFTGMCHDRGIAIEAEIGQLDGGEDGIADTGDPEGTYVSRWWHFRWIDIYDSSGKA</sequence>
<dbReference type="AlphaFoldDB" id="A0A2T4H6H5"/>
<reference evidence="5 6" key="1">
    <citation type="submission" date="2018-02" db="EMBL/GenBank/DDBJ databases">
        <title>Fusarium culmorum secondary metabolites in fungal-bacterial-plant interactions.</title>
        <authorList>
            <person name="Schmidt R."/>
        </authorList>
    </citation>
    <scope>NUCLEOTIDE SEQUENCE [LARGE SCALE GENOMIC DNA]</scope>
    <source>
        <strain evidence="5 6">PV</strain>
    </source>
</reference>
<dbReference type="PANTHER" id="PTHR47256">
    <property type="entry name" value="ZN(II)2CYS6 TRANSCRIPTION FACTOR (EUROFUNG)-RELATED"/>
    <property type="match status" value="1"/>
</dbReference>
<keyword evidence="2" id="KW-0456">Lyase</keyword>
<dbReference type="InterPro" id="IPR036864">
    <property type="entry name" value="Zn2-C6_fun-type_DNA-bd_sf"/>
</dbReference>
<dbReference type="SUPFAM" id="SSF57701">
    <property type="entry name" value="Zn2/Cys6 DNA-binding domain"/>
    <property type="match status" value="1"/>
</dbReference>
<dbReference type="InterPro" id="IPR001138">
    <property type="entry name" value="Zn2Cys6_DnaBD"/>
</dbReference>
<evidence type="ECO:0000256" key="1">
    <source>
        <dbReference type="ARBA" id="ARBA00023242"/>
    </source>
</evidence>
<comment type="similarity">
    <text evidence="2">Belongs to the class II fructose-bisphosphate aldolase family.</text>
</comment>
<dbReference type="SUPFAM" id="SSF51569">
    <property type="entry name" value="Aldolase"/>
    <property type="match status" value="1"/>
</dbReference>
<accession>A0A2T4H6H5</accession>
<evidence type="ECO:0000313" key="6">
    <source>
        <dbReference type="Proteomes" id="UP000241587"/>
    </source>
</evidence>
<comment type="cofactor">
    <cofactor evidence="2">
        <name>Zn(2+)</name>
        <dbReference type="ChEBI" id="CHEBI:29105"/>
    </cofactor>
    <text evidence="2">Binds 2 Zn(2+) ions per subunit. One is catalytic and the other provides a structural contribution.</text>
</comment>
<keyword evidence="6" id="KW-1185">Reference proteome</keyword>
<dbReference type="SMART" id="SM00066">
    <property type="entry name" value="GAL4"/>
    <property type="match status" value="1"/>
</dbReference>
<dbReference type="CDD" id="cd00067">
    <property type="entry name" value="GAL4"/>
    <property type="match status" value="1"/>
</dbReference>
<evidence type="ECO:0000256" key="2">
    <source>
        <dbReference type="RuleBase" id="RU366023"/>
    </source>
</evidence>
<comment type="caution">
    <text evidence="5">The sequence shown here is derived from an EMBL/GenBank/DDBJ whole genome shotgun (WGS) entry which is preliminary data.</text>
</comment>
<comment type="catalytic activity">
    <reaction evidence="2">
        <text>beta-D-fructose 1,6-bisphosphate = D-glyceraldehyde 3-phosphate + dihydroxyacetone phosphate</text>
        <dbReference type="Rhea" id="RHEA:14729"/>
        <dbReference type="ChEBI" id="CHEBI:32966"/>
        <dbReference type="ChEBI" id="CHEBI:57642"/>
        <dbReference type="ChEBI" id="CHEBI:59776"/>
        <dbReference type="EC" id="4.1.2.13"/>
    </reaction>
</comment>
<dbReference type="PROSITE" id="PS00463">
    <property type="entry name" value="ZN2_CY6_FUNGAL_1"/>
    <property type="match status" value="1"/>
</dbReference>
<gene>
    <name evidence="5" type="ORF">FCULG_00004772</name>
</gene>
<feature type="domain" description="Zn(2)-C6 fungal-type" evidence="4">
    <location>
        <begin position="41"/>
        <end position="71"/>
    </location>
</feature>
<keyword evidence="2" id="KW-0324">Glycolysis</keyword>
<dbReference type="EMBL" id="PVEM01000001">
    <property type="protein sequence ID" value="PTD11398.1"/>
    <property type="molecule type" value="Genomic_DNA"/>
</dbReference>
<dbReference type="PROSITE" id="PS50048">
    <property type="entry name" value="ZN2_CY6_FUNGAL_2"/>
    <property type="match status" value="1"/>
</dbReference>
<keyword evidence="1" id="KW-0539">Nucleus</keyword>
<keyword evidence="2" id="KW-0862">Zinc</keyword>
<organism evidence="5 6">
    <name type="scientific">Fusarium culmorum</name>
    <dbReference type="NCBI Taxonomy" id="5516"/>
    <lineage>
        <taxon>Eukaryota</taxon>
        <taxon>Fungi</taxon>
        <taxon>Dikarya</taxon>
        <taxon>Ascomycota</taxon>
        <taxon>Pezizomycotina</taxon>
        <taxon>Sordariomycetes</taxon>
        <taxon>Hypocreomycetidae</taxon>
        <taxon>Hypocreales</taxon>
        <taxon>Nectriaceae</taxon>
        <taxon>Fusarium</taxon>
    </lineage>
</organism>
<dbReference type="Gene3D" id="4.10.240.10">
    <property type="entry name" value="Zn(2)-C6 fungal-type DNA-binding domain"/>
    <property type="match status" value="1"/>
</dbReference>
<dbReference type="InterPro" id="IPR013785">
    <property type="entry name" value="Aldolase_TIM"/>
</dbReference>
<comment type="pathway">
    <text evidence="2">Carbohydrate degradation; glycolysis; D-glyceraldehyde 3-phosphate and glycerone phosphate from D-glucose: step 4/4.</text>
</comment>
<name>A0A2T4H6H5_FUSCU</name>